<dbReference type="PRINTS" id="PR00144">
    <property type="entry name" value="DALDHYDRTASE"/>
</dbReference>
<evidence type="ECO:0000256" key="10">
    <source>
        <dbReference type="ARBA" id="ARBA00023244"/>
    </source>
</evidence>
<comment type="cofactor">
    <cofactor evidence="1">
        <name>Zn(2+)</name>
        <dbReference type="ChEBI" id="CHEBI:29105"/>
    </cofactor>
</comment>
<dbReference type="AlphaFoldDB" id="A0AAW1U4Y2"/>
<feature type="binding site" evidence="17">
    <location>
        <position position="130"/>
    </location>
    <ligand>
        <name>Zn(2+)</name>
        <dbReference type="ChEBI" id="CHEBI:29105"/>
        <label>1</label>
        <note>catalytic</note>
    </ligand>
</feature>
<evidence type="ECO:0000256" key="12">
    <source>
        <dbReference type="ARBA" id="ARBA00025861"/>
    </source>
</evidence>
<keyword evidence="20" id="KW-1185">Reference proteome</keyword>
<dbReference type="PANTHER" id="PTHR11458:SF0">
    <property type="entry name" value="DELTA-AMINOLEVULINIC ACID DEHYDRATASE"/>
    <property type="match status" value="1"/>
</dbReference>
<evidence type="ECO:0000256" key="4">
    <source>
        <dbReference type="ARBA" id="ARBA00012053"/>
    </source>
</evidence>
<dbReference type="InterPro" id="IPR013785">
    <property type="entry name" value="Aldolase_TIM"/>
</dbReference>
<dbReference type="EMBL" id="JARQZJ010000031">
    <property type="protein sequence ID" value="KAK9874439.1"/>
    <property type="molecule type" value="Genomic_DNA"/>
</dbReference>
<sequence>MNYTGIPQNKHILHSSISNKTLRDWQGLSCNITPNNLMYPIFIVDEPDSIQVIPSMPGIYRFGLNKLKDHLAPLVSKGLQSVLLFGVTNSVPKDENGTHASTQYNPVIQALPMLKMWFPNLTIACDVCLCAYTSHGHCGVLQADGTINNPSSIERIAQVGLSYAKAGAHVLAPSDMMDGRIGAIKQILREHGLANKVAVLSYTAKFASNLYGPFRDASKSAPAFGDRKCYQLPYESTGLALRAAARDVEEGADMLMVKPVLIYMDIVKELKNRYPEYPMFVYQVSGEYAMIHHAAKAGAIDLRLLLTEVLASLRRSGADVIITYFAPQILEWIHGKSKL</sequence>
<feature type="active site" description="Schiff-base intermediate with substrate" evidence="15">
    <location>
        <position position="258"/>
    </location>
</feature>
<comment type="function">
    <text evidence="11">Catalyzes an early step in the biosynthesis of tetrapyrroles. Binds two molecules of 5-aminolevulinate per subunit, each at a distinct site, and catalyzes their condensation to form porphobilinogen.</text>
</comment>
<comment type="pathway">
    <text evidence="2">Porphyrin-containing compound metabolism; protoporphyrin-IX biosynthesis; coproporphyrinogen-III from 5-aminolevulinate: step 1/4.</text>
</comment>
<feature type="active site" description="Schiff-base intermediate with substrate" evidence="15">
    <location>
        <position position="205"/>
    </location>
</feature>
<dbReference type="Pfam" id="PF00490">
    <property type="entry name" value="ALAD"/>
    <property type="match status" value="1"/>
</dbReference>
<feature type="binding site" evidence="17">
    <location>
        <position position="128"/>
    </location>
    <ligand>
        <name>Zn(2+)</name>
        <dbReference type="ChEBI" id="CHEBI:29105"/>
        <label>1</label>
        <note>catalytic</note>
    </ligand>
</feature>
<dbReference type="FunFam" id="3.20.20.70:FF:000048">
    <property type="entry name" value="Delta-aminolevulinic acid dehydratase"/>
    <property type="match status" value="1"/>
</dbReference>
<feature type="binding site" evidence="16">
    <location>
        <position position="227"/>
    </location>
    <ligand>
        <name>5-aminolevulinate</name>
        <dbReference type="ChEBI" id="CHEBI:356416"/>
        <label>1</label>
    </ligand>
</feature>
<dbReference type="Proteomes" id="UP001431783">
    <property type="component" value="Unassembled WGS sequence"/>
</dbReference>
<organism evidence="19 20">
    <name type="scientific">Henosepilachna vigintioctopunctata</name>
    <dbReference type="NCBI Taxonomy" id="420089"/>
    <lineage>
        <taxon>Eukaryota</taxon>
        <taxon>Metazoa</taxon>
        <taxon>Ecdysozoa</taxon>
        <taxon>Arthropoda</taxon>
        <taxon>Hexapoda</taxon>
        <taxon>Insecta</taxon>
        <taxon>Pterygota</taxon>
        <taxon>Neoptera</taxon>
        <taxon>Endopterygota</taxon>
        <taxon>Coleoptera</taxon>
        <taxon>Polyphaga</taxon>
        <taxon>Cucujiformia</taxon>
        <taxon>Coccinelloidea</taxon>
        <taxon>Coccinellidae</taxon>
        <taxon>Epilachninae</taxon>
        <taxon>Epilachnini</taxon>
        <taxon>Henosepilachna</taxon>
    </lineage>
</organism>
<dbReference type="GO" id="GO:0005829">
    <property type="term" value="C:cytosol"/>
    <property type="evidence" value="ECO:0007669"/>
    <property type="project" value="TreeGrafter"/>
</dbReference>
<dbReference type="PIRSF" id="PIRSF001415">
    <property type="entry name" value="Porphbilin_synth"/>
    <property type="match status" value="1"/>
</dbReference>
<feature type="binding site" evidence="16">
    <location>
        <position position="324"/>
    </location>
    <ligand>
        <name>5-aminolevulinate</name>
        <dbReference type="ChEBI" id="CHEBI:356416"/>
        <label>2</label>
    </ligand>
</feature>
<dbReference type="PANTHER" id="PTHR11458">
    <property type="entry name" value="DELTA-AMINOLEVULINIC ACID DEHYDRATASE"/>
    <property type="match status" value="1"/>
</dbReference>
<accession>A0AAW1U4Y2</accession>
<comment type="subunit">
    <text evidence="12">Homooctamer; active form. Homohexamer; low activity form.</text>
</comment>
<evidence type="ECO:0000256" key="3">
    <source>
        <dbReference type="ARBA" id="ARBA00008055"/>
    </source>
</evidence>
<keyword evidence="6" id="KW-0479">Metal-binding</keyword>
<keyword evidence="9" id="KW-0456">Lyase</keyword>
<dbReference type="SMART" id="SM01004">
    <property type="entry name" value="ALAD"/>
    <property type="match status" value="1"/>
</dbReference>
<reference evidence="19 20" key="1">
    <citation type="submission" date="2023-03" db="EMBL/GenBank/DDBJ databases">
        <title>Genome insight into feeding habits of ladybird beetles.</title>
        <authorList>
            <person name="Li H.-S."/>
            <person name="Huang Y.-H."/>
            <person name="Pang H."/>
        </authorList>
    </citation>
    <scope>NUCLEOTIDE SEQUENCE [LARGE SCALE GENOMIC DNA]</scope>
    <source>
        <strain evidence="19">SYSU_2023b</strain>
        <tissue evidence="19">Whole body</tissue>
    </source>
</reference>
<evidence type="ECO:0000256" key="8">
    <source>
        <dbReference type="ARBA" id="ARBA00023133"/>
    </source>
</evidence>
<evidence type="ECO:0000313" key="19">
    <source>
        <dbReference type="EMBL" id="KAK9874439.1"/>
    </source>
</evidence>
<proteinExistence type="inferred from homology"/>
<evidence type="ECO:0000256" key="15">
    <source>
        <dbReference type="PIRSR" id="PIRSR001415-1"/>
    </source>
</evidence>
<keyword evidence="8" id="KW-0350">Heme biosynthesis</keyword>
<feature type="binding site" evidence="16">
    <location>
        <position position="215"/>
    </location>
    <ligand>
        <name>5-aminolevulinate</name>
        <dbReference type="ChEBI" id="CHEBI:356416"/>
        <label>1</label>
    </ligand>
</feature>
<comment type="similarity">
    <text evidence="3 18">Belongs to the ALAD family.</text>
</comment>
<dbReference type="GO" id="GO:0006783">
    <property type="term" value="P:heme biosynthetic process"/>
    <property type="evidence" value="ECO:0007669"/>
    <property type="project" value="UniProtKB-KW"/>
</dbReference>
<evidence type="ECO:0000256" key="7">
    <source>
        <dbReference type="ARBA" id="ARBA00022833"/>
    </source>
</evidence>
<evidence type="ECO:0000256" key="11">
    <source>
        <dbReference type="ARBA" id="ARBA00025628"/>
    </source>
</evidence>
<comment type="catalytic activity">
    <reaction evidence="14">
        <text>2 5-aminolevulinate = porphobilinogen + 2 H2O + H(+)</text>
        <dbReference type="Rhea" id="RHEA:24064"/>
        <dbReference type="ChEBI" id="CHEBI:15377"/>
        <dbReference type="ChEBI" id="CHEBI:15378"/>
        <dbReference type="ChEBI" id="CHEBI:58126"/>
        <dbReference type="ChEBI" id="CHEBI:356416"/>
        <dbReference type="EC" id="4.2.1.24"/>
    </reaction>
</comment>
<evidence type="ECO:0000256" key="5">
    <source>
        <dbReference type="ARBA" id="ARBA00020771"/>
    </source>
</evidence>
<evidence type="ECO:0000256" key="6">
    <source>
        <dbReference type="ARBA" id="ARBA00022723"/>
    </source>
</evidence>
<dbReference type="GO" id="GO:0004655">
    <property type="term" value="F:porphobilinogen synthase activity"/>
    <property type="evidence" value="ECO:0007669"/>
    <property type="project" value="UniProtKB-EC"/>
</dbReference>
<evidence type="ECO:0000313" key="20">
    <source>
        <dbReference type="Proteomes" id="UP001431783"/>
    </source>
</evidence>
<gene>
    <name evidence="19" type="ORF">WA026_002779</name>
</gene>
<feature type="binding site" evidence="17">
    <location>
        <position position="138"/>
    </location>
    <ligand>
        <name>Zn(2+)</name>
        <dbReference type="ChEBI" id="CHEBI:29105"/>
        <label>1</label>
        <note>catalytic</note>
    </ligand>
</feature>
<evidence type="ECO:0000256" key="17">
    <source>
        <dbReference type="PIRSR" id="PIRSR001415-4"/>
    </source>
</evidence>
<name>A0AAW1U4Y2_9CUCU</name>
<evidence type="ECO:0000256" key="14">
    <source>
        <dbReference type="ARBA" id="ARBA00047651"/>
    </source>
</evidence>
<evidence type="ECO:0000256" key="16">
    <source>
        <dbReference type="PIRSR" id="PIRSR001415-2"/>
    </source>
</evidence>
<dbReference type="EC" id="4.2.1.24" evidence="4"/>
<evidence type="ECO:0000256" key="13">
    <source>
        <dbReference type="ARBA" id="ARBA00032837"/>
    </source>
</evidence>
<keyword evidence="7" id="KW-0862">Zinc</keyword>
<comment type="caution">
    <text evidence="19">The sequence shown here is derived from an EMBL/GenBank/DDBJ whole genome shotgun (WGS) entry which is preliminary data.</text>
</comment>
<evidence type="ECO:0000256" key="18">
    <source>
        <dbReference type="RuleBase" id="RU004161"/>
    </source>
</evidence>
<dbReference type="SUPFAM" id="SSF51569">
    <property type="entry name" value="Aldolase"/>
    <property type="match status" value="1"/>
</dbReference>
<protein>
    <recommendedName>
        <fullName evidence="5">Delta-aminolevulinic acid dehydratase</fullName>
        <ecNumber evidence="4">4.2.1.24</ecNumber>
    </recommendedName>
    <alternativeName>
        <fullName evidence="13">Porphobilinogen synthase</fullName>
    </alternativeName>
</protein>
<dbReference type="GO" id="GO:0008270">
    <property type="term" value="F:zinc ion binding"/>
    <property type="evidence" value="ECO:0007669"/>
    <property type="project" value="TreeGrafter"/>
</dbReference>
<evidence type="ECO:0000256" key="2">
    <source>
        <dbReference type="ARBA" id="ARBA00004694"/>
    </source>
</evidence>
<dbReference type="InterPro" id="IPR001731">
    <property type="entry name" value="ALAD"/>
</dbReference>
<feature type="binding site" evidence="17">
    <location>
        <position position="137"/>
    </location>
    <ligand>
        <name>Zn(2+)</name>
        <dbReference type="ChEBI" id="CHEBI:29105"/>
        <label>2</label>
    </ligand>
</feature>
<dbReference type="Gene3D" id="3.20.20.70">
    <property type="entry name" value="Aldolase class I"/>
    <property type="match status" value="1"/>
</dbReference>
<feature type="binding site" evidence="17">
    <location>
        <position position="229"/>
    </location>
    <ligand>
        <name>Zn(2+)</name>
        <dbReference type="ChEBI" id="CHEBI:29105"/>
        <label>2</label>
    </ligand>
</feature>
<keyword evidence="10" id="KW-0627">Porphyrin biosynthesis</keyword>
<evidence type="ECO:0000256" key="9">
    <source>
        <dbReference type="ARBA" id="ARBA00023239"/>
    </source>
</evidence>
<evidence type="ECO:0000256" key="1">
    <source>
        <dbReference type="ARBA" id="ARBA00001947"/>
    </source>
</evidence>
<feature type="binding site" evidence="16">
    <location>
        <position position="285"/>
    </location>
    <ligand>
        <name>5-aminolevulinate</name>
        <dbReference type="ChEBI" id="CHEBI:356416"/>
        <label>2</label>
    </ligand>
</feature>
<dbReference type="NCBIfam" id="NF006762">
    <property type="entry name" value="PRK09283.1"/>
    <property type="match status" value="1"/>
</dbReference>